<gene>
    <name evidence="1" type="ORF">QAD02_015809</name>
</gene>
<accession>A0ACC2PC50</accession>
<keyword evidence="2" id="KW-1185">Reference proteome</keyword>
<name>A0ACC2PC50_9HYME</name>
<proteinExistence type="predicted"/>
<reference evidence="1" key="1">
    <citation type="submission" date="2023-04" db="EMBL/GenBank/DDBJ databases">
        <title>A chromosome-level genome assembly of the parasitoid wasp Eretmocerus hayati.</title>
        <authorList>
            <person name="Zhong Y."/>
            <person name="Liu S."/>
            <person name="Liu Y."/>
        </authorList>
    </citation>
    <scope>NUCLEOTIDE SEQUENCE</scope>
    <source>
        <strain evidence="1">ZJU_SS_LIU_2023</strain>
    </source>
</reference>
<organism evidence="1 2">
    <name type="scientific">Eretmocerus hayati</name>
    <dbReference type="NCBI Taxonomy" id="131215"/>
    <lineage>
        <taxon>Eukaryota</taxon>
        <taxon>Metazoa</taxon>
        <taxon>Ecdysozoa</taxon>
        <taxon>Arthropoda</taxon>
        <taxon>Hexapoda</taxon>
        <taxon>Insecta</taxon>
        <taxon>Pterygota</taxon>
        <taxon>Neoptera</taxon>
        <taxon>Endopterygota</taxon>
        <taxon>Hymenoptera</taxon>
        <taxon>Apocrita</taxon>
        <taxon>Proctotrupomorpha</taxon>
        <taxon>Chalcidoidea</taxon>
        <taxon>Aphelinidae</taxon>
        <taxon>Aphelininae</taxon>
        <taxon>Eretmocerus</taxon>
    </lineage>
</organism>
<protein>
    <submittedName>
        <fullName evidence="1">Uncharacterized protein</fullName>
    </submittedName>
</protein>
<dbReference type="EMBL" id="CM056742">
    <property type="protein sequence ID" value="KAJ8680022.1"/>
    <property type="molecule type" value="Genomic_DNA"/>
</dbReference>
<sequence length="409" mass="46316">MGNSNTKRHHYAHRQFASQYSLGDIIRGCGRPPSRSSIEDLRPWSKFSRRSWSVNTLSDPLNLAKTAWPVPRFELIFLPEFPVRENPLKDDYTFIDIISRGAYGRVYKVQKKDTKEIFALKMISKAKVIAENAVQQAKQEVSIHRAIGHHAFIANSPHHWQGRKTLYILTEYIGGGELFSLVEEYGCLSENIVKIYIAEIALALDFLHNAGIIHRDIKASNILLDPDGHAMLIDFGLAKWLRPLQRTGTFCGTFEYMAPEIVKRQNYGHEADWWSLGVLACFLLTNKFPGKNISKDLLENGDYQIVTFGTLPEDIEGLSSAAIDMMKRLLQPEPRLRIKSVLGLQRIAFYMGHDIRSFTEKRVSPFNLLGKKVISPPMGSLVADAFSDFDSFVGAGSTNRTWAHSMNSR</sequence>
<evidence type="ECO:0000313" key="1">
    <source>
        <dbReference type="EMBL" id="KAJ8680022.1"/>
    </source>
</evidence>
<comment type="caution">
    <text evidence="1">The sequence shown here is derived from an EMBL/GenBank/DDBJ whole genome shotgun (WGS) entry which is preliminary data.</text>
</comment>
<evidence type="ECO:0000313" key="2">
    <source>
        <dbReference type="Proteomes" id="UP001239111"/>
    </source>
</evidence>
<dbReference type="Proteomes" id="UP001239111">
    <property type="component" value="Chromosome 2"/>
</dbReference>